<reference evidence="3" key="1">
    <citation type="submission" date="2021-02" db="EMBL/GenBank/DDBJ databases">
        <title>Genome-Resolved Metagenomics of a Microbial Community Performing Photosynthetic Biological Nutrient Removal.</title>
        <authorList>
            <person name="Mcdaniel E.A."/>
        </authorList>
    </citation>
    <scope>NUCLEOTIDE SEQUENCE</scope>
    <source>
        <strain evidence="3">UWPOB_OBS1</strain>
    </source>
</reference>
<proteinExistence type="predicted"/>
<evidence type="ECO:0000256" key="1">
    <source>
        <dbReference type="SAM" id="MobiDB-lite"/>
    </source>
</evidence>
<name>A0A8J7PAC5_9BACT</name>
<evidence type="ECO:0000313" key="4">
    <source>
        <dbReference type="Proteomes" id="UP000664277"/>
    </source>
</evidence>
<dbReference type="Pfam" id="PF20247">
    <property type="entry name" value="DUF6602"/>
    <property type="match status" value="1"/>
</dbReference>
<organism evidence="3 4">
    <name type="scientific">Candidatus Obscuribacter phosphatis</name>
    <dbReference type="NCBI Taxonomy" id="1906157"/>
    <lineage>
        <taxon>Bacteria</taxon>
        <taxon>Bacillati</taxon>
        <taxon>Candidatus Melainabacteria</taxon>
        <taxon>Candidatus Obscuribacterales</taxon>
        <taxon>Candidatus Obscuribacteraceae</taxon>
        <taxon>Candidatus Obscuribacter</taxon>
    </lineage>
</organism>
<protein>
    <recommendedName>
        <fullName evidence="2">DUF6602 domain-containing protein</fullName>
    </recommendedName>
</protein>
<dbReference type="InterPro" id="IPR046537">
    <property type="entry name" value="DUF6602"/>
</dbReference>
<comment type="caution">
    <text evidence="3">The sequence shown here is derived from an EMBL/GenBank/DDBJ whole genome shotgun (WGS) entry which is preliminary data.</text>
</comment>
<dbReference type="EMBL" id="JAFLCK010000001">
    <property type="protein sequence ID" value="MBN8658766.1"/>
    <property type="molecule type" value="Genomic_DNA"/>
</dbReference>
<feature type="domain" description="DUF6602" evidence="2">
    <location>
        <begin position="79"/>
        <end position="159"/>
    </location>
</feature>
<gene>
    <name evidence="3" type="ORF">J0M35_00265</name>
</gene>
<dbReference type="Proteomes" id="UP000664277">
    <property type="component" value="Unassembled WGS sequence"/>
</dbReference>
<dbReference type="AlphaFoldDB" id="A0A8J7PAC5"/>
<feature type="region of interest" description="Disordered" evidence="1">
    <location>
        <begin position="1"/>
        <end position="31"/>
    </location>
</feature>
<evidence type="ECO:0000313" key="3">
    <source>
        <dbReference type="EMBL" id="MBN8658766.1"/>
    </source>
</evidence>
<accession>A0A8J7PAC5</accession>
<evidence type="ECO:0000259" key="2">
    <source>
        <dbReference type="Pfam" id="PF20247"/>
    </source>
</evidence>
<feature type="compositionally biased region" description="Basic residues" evidence="1">
    <location>
        <begin position="1"/>
        <end position="22"/>
    </location>
</feature>
<sequence length="349" mass="39327">MKKKKPAKAKTPKKTKTPKKAIKTPTERSKNRLRTLPLSNLLRRRLMHAYRTVQEHVEEAKKNGTKTALMRAEESARTAITDLLREFLPEDYVLGPGIITDSRGTFSSNFDLVIRQPALIDLGFPDRNGIPVIAYEDVYAVGDIKVLAMPQYLMSLAQKLEHLSTNLHRKNTPADFMFDAGPIHLMSADNPPSTMYRNPLFSMFVSFFKNPLEFPNLETGQGDWSGFEFLSQFYEAAPAVPTITAMLDSATVIPAQLQIDEQGEVLAIGHLQTPSWLQERDEDDDEYRHEWLLWASKTGAPLANFATLVSALSDHLRKCVLRPADIEDYFGFQDVIEGFDLIAPISTES</sequence>